<dbReference type="InterPro" id="IPR001138">
    <property type="entry name" value="Zn2Cys6_DnaBD"/>
</dbReference>
<dbReference type="Pfam" id="PF00172">
    <property type="entry name" value="Zn_clus"/>
    <property type="match status" value="1"/>
</dbReference>
<dbReference type="EMBL" id="CABFNO020001481">
    <property type="protein sequence ID" value="CAG9992240.1"/>
    <property type="molecule type" value="Genomic_DNA"/>
</dbReference>
<feature type="region of interest" description="Disordered" evidence="3">
    <location>
        <begin position="65"/>
        <end position="100"/>
    </location>
</feature>
<accession>A0A9N9UN60</accession>
<dbReference type="GO" id="GO:0000981">
    <property type="term" value="F:DNA-binding transcription factor activity, RNA polymerase II-specific"/>
    <property type="evidence" value="ECO:0007669"/>
    <property type="project" value="InterPro"/>
</dbReference>
<dbReference type="PROSITE" id="PS00463">
    <property type="entry name" value="ZN2_CY6_FUNGAL_1"/>
    <property type="match status" value="1"/>
</dbReference>
<keyword evidence="2" id="KW-0539">Nucleus</keyword>
<evidence type="ECO:0000256" key="3">
    <source>
        <dbReference type="SAM" id="MobiDB-lite"/>
    </source>
</evidence>
<keyword evidence="6" id="KW-1185">Reference proteome</keyword>
<dbReference type="PROSITE" id="PS50048">
    <property type="entry name" value="ZN2_CY6_FUNGAL_2"/>
    <property type="match status" value="1"/>
</dbReference>
<dbReference type="InterPro" id="IPR036864">
    <property type="entry name" value="Zn2-C6_fun-type_DNA-bd_sf"/>
</dbReference>
<evidence type="ECO:0000313" key="5">
    <source>
        <dbReference type="EMBL" id="CAG9992240.1"/>
    </source>
</evidence>
<dbReference type="SUPFAM" id="SSF57701">
    <property type="entry name" value="Zn2/Cys6 DNA-binding domain"/>
    <property type="match status" value="1"/>
</dbReference>
<dbReference type="GO" id="GO:0006351">
    <property type="term" value="P:DNA-templated transcription"/>
    <property type="evidence" value="ECO:0007669"/>
    <property type="project" value="InterPro"/>
</dbReference>
<dbReference type="InterPro" id="IPR052761">
    <property type="entry name" value="Fungal_Detox/Toxin_TFs"/>
</dbReference>
<dbReference type="Proteomes" id="UP000754883">
    <property type="component" value="Unassembled WGS sequence"/>
</dbReference>
<reference evidence="5" key="1">
    <citation type="submission" date="2021-10" db="EMBL/GenBank/DDBJ databases">
        <authorList>
            <person name="Piombo E."/>
        </authorList>
    </citation>
    <scope>NUCLEOTIDE SEQUENCE</scope>
</reference>
<proteinExistence type="predicted"/>
<organism evidence="5 6">
    <name type="scientific">Clonostachys byssicola</name>
    <dbReference type="NCBI Taxonomy" id="160290"/>
    <lineage>
        <taxon>Eukaryota</taxon>
        <taxon>Fungi</taxon>
        <taxon>Dikarya</taxon>
        <taxon>Ascomycota</taxon>
        <taxon>Pezizomycotina</taxon>
        <taxon>Sordariomycetes</taxon>
        <taxon>Hypocreomycetidae</taxon>
        <taxon>Hypocreales</taxon>
        <taxon>Bionectriaceae</taxon>
        <taxon>Clonostachys</taxon>
    </lineage>
</organism>
<dbReference type="PANTHER" id="PTHR47425:SF2">
    <property type="entry name" value="FARB-RELATED"/>
    <property type="match status" value="1"/>
</dbReference>
<feature type="region of interest" description="Disordered" evidence="3">
    <location>
        <begin position="1"/>
        <end position="21"/>
    </location>
</feature>
<comment type="caution">
    <text evidence="5">The sequence shown here is derived from an EMBL/GenBank/DDBJ whole genome shotgun (WGS) entry which is preliminary data.</text>
</comment>
<dbReference type="AlphaFoldDB" id="A0A9N9UN60"/>
<evidence type="ECO:0000259" key="4">
    <source>
        <dbReference type="PROSITE" id="PS50048"/>
    </source>
</evidence>
<dbReference type="PANTHER" id="PTHR47425">
    <property type="entry name" value="FARB-RELATED"/>
    <property type="match status" value="1"/>
</dbReference>
<dbReference type="GO" id="GO:0008270">
    <property type="term" value="F:zinc ion binding"/>
    <property type="evidence" value="ECO:0007669"/>
    <property type="project" value="InterPro"/>
</dbReference>
<dbReference type="CDD" id="cd12148">
    <property type="entry name" value="fungal_TF_MHR"/>
    <property type="match status" value="1"/>
</dbReference>
<dbReference type="Gene3D" id="4.10.240.10">
    <property type="entry name" value="Zn(2)-C6 fungal-type DNA-binding domain"/>
    <property type="match status" value="1"/>
</dbReference>
<name>A0A9N9UN60_9HYPO</name>
<gene>
    <name evidence="5" type="ORF">CBYS24578_00015160</name>
</gene>
<feature type="domain" description="Zn(2)-C6 fungal-type" evidence="4">
    <location>
        <begin position="31"/>
        <end position="63"/>
    </location>
</feature>
<dbReference type="SMART" id="SM00066">
    <property type="entry name" value="GAL4"/>
    <property type="match status" value="1"/>
</dbReference>
<dbReference type="GO" id="GO:0003677">
    <property type="term" value="F:DNA binding"/>
    <property type="evidence" value="ECO:0007669"/>
    <property type="project" value="InterPro"/>
</dbReference>
<sequence length="764" mass="86602">MGLTHDQPSPEAAVIGTRQLPRPNRQRASVACLHCRNRKIRCDVSRRGYPCANCRLDDTECEVVGRSSSRASKRRKDSLVTSLDEDPPTADTPSTNYPTDALNAMPIIWESSSPTETLARDETATLIDVLPSCEANMQDLGALPRSVVSSAAMATTTQFRRPSDARRKEGRSDVLYTYHPFLSRNDLSHLSPRDLNLLESQSCLRVPTRPILHEFIRQYFLYIHPLLPMMDEARFWRIYRGEDGPKEYISLLLIQAMLFVSCNYVSPEMVQSLGFSSNRSARAEFYRRAKILYDMNSELSSFTISQAALLLTSWTPPANPRGMKPNTQWLSIAIEHARAEGAHLYGQQRGLSSEGSSAHQALAKRIWWCCIIRDRILSLGVRRRIQIDRESFDFDSNRRLNHSDLAGEVDGSGVYCKKAKISLIRILLRIVDLCVSLTDLLNLAHRLEFSRGGDSEQWLPYLQQVRTVKEALRTWHEVTKSEFSCSLEQLRSASKYDEQCKAVAVQLHVMYMYYHSAGIALAHYEILLTTMVIPTGTPYTMLRPSYLSKLFCELQDASEDLSDCLDGLLKEDLIPLLPISTLDLYTTHDDSYTAKVLRKGRLDALTEAMNKFEQTYDGVEWVKSILRQVIDLGESRLSEATKDREWRRNLSSSPAPYLRIAFTIEFSLSRSYLFQEADAPAYLKTVFKDTNPIMGRSESTWMLQPNFGMRDTAEALDEDWEKLLQLQSTAEDSALGSESTNTSVVTPMDGYLDFFDLAVGEGTL</sequence>
<dbReference type="OrthoDB" id="4161332at2759"/>
<dbReference type="CDD" id="cd00067">
    <property type="entry name" value="GAL4"/>
    <property type="match status" value="1"/>
</dbReference>
<evidence type="ECO:0000256" key="2">
    <source>
        <dbReference type="ARBA" id="ARBA00023242"/>
    </source>
</evidence>
<keyword evidence="1" id="KW-0479">Metal-binding</keyword>
<evidence type="ECO:0000313" key="6">
    <source>
        <dbReference type="Proteomes" id="UP000754883"/>
    </source>
</evidence>
<dbReference type="Pfam" id="PF04082">
    <property type="entry name" value="Fungal_trans"/>
    <property type="match status" value="1"/>
</dbReference>
<protein>
    <recommendedName>
        <fullName evidence="4">Zn(2)-C6 fungal-type domain-containing protein</fullName>
    </recommendedName>
</protein>
<dbReference type="InterPro" id="IPR007219">
    <property type="entry name" value="XnlR_reg_dom"/>
</dbReference>
<evidence type="ECO:0000256" key="1">
    <source>
        <dbReference type="ARBA" id="ARBA00022723"/>
    </source>
</evidence>